<dbReference type="Gene3D" id="1.10.8.60">
    <property type="match status" value="1"/>
</dbReference>
<dbReference type="InterPro" id="IPR012425">
    <property type="entry name" value="DmpG_comm"/>
</dbReference>
<accession>A0ABZ1B7X7</accession>
<sequence length="157" mass="16615">MDARAALAAAVGSGSPVMIAADAHPRTGAAMPRRTASAAPLARKRAAQPGVSLVPRPLPPHPLVPQPLRRQPARARPPRAPRSAAGRSAGPRPRRPNSVSSTSTPACWYAHETLTLGYTGVHSSFLRHAEAASERYGVDVWATLLEVGRRGQEDMIV</sequence>
<feature type="compositionally biased region" description="Low complexity" evidence="1">
    <location>
        <begin position="81"/>
        <end position="91"/>
    </location>
</feature>
<evidence type="ECO:0000313" key="3">
    <source>
        <dbReference type="EMBL" id="WRL66482.1"/>
    </source>
</evidence>
<organism evidence="3 4">
    <name type="scientific">Blastococcus brunescens</name>
    <dbReference type="NCBI Taxonomy" id="1564165"/>
    <lineage>
        <taxon>Bacteria</taxon>
        <taxon>Bacillati</taxon>
        <taxon>Actinomycetota</taxon>
        <taxon>Actinomycetes</taxon>
        <taxon>Geodermatophilales</taxon>
        <taxon>Geodermatophilaceae</taxon>
        <taxon>Blastococcus</taxon>
    </lineage>
</organism>
<protein>
    <recommendedName>
        <fullName evidence="2">DmpG-like communication domain-containing protein</fullName>
    </recommendedName>
</protein>
<gene>
    <name evidence="3" type="ORF">U6N30_14345</name>
</gene>
<dbReference type="EMBL" id="CP141261">
    <property type="protein sequence ID" value="WRL66482.1"/>
    <property type="molecule type" value="Genomic_DNA"/>
</dbReference>
<feature type="domain" description="DmpG-like communication" evidence="2">
    <location>
        <begin position="111"/>
        <end position="157"/>
    </location>
</feature>
<evidence type="ECO:0000259" key="2">
    <source>
        <dbReference type="Pfam" id="PF07836"/>
    </source>
</evidence>
<keyword evidence="4" id="KW-1185">Reference proteome</keyword>
<dbReference type="RefSeq" id="WP_324277794.1">
    <property type="nucleotide sequence ID" value="NZ_CP141261.1"/>
</dbReference>
<evidence type="ECO:0000313" key="4">
    <source>
        <dbReference type="Proteomes" id="UP001324287"/>
    </source>
</evidence>
<dbReference type="Pfam" id="PF07836">
    <property type="entry name" value="DmpG_comm"/>
    <property type="match status" value="1"/>
</dbReference>
<feature type="region of interest" description="Disordered" evidence="1">
    <location>
        <begin position="24"/>
        <end position="104"/>
    </location>
</feature>
<dbReference type="Proteomes" id="UP001324287">
    <property type="component" value="Chromosome"/>
</dbReference>
<feature type="compositionally biased region" description="Pro residues" evidence="1">
    <location>
        <begin position="56"/>
        <end position="65"/>
    </location>
</feature>
<dbReference type="SUPFAM" id="SSF89000">
    <property type="entry name" value="post-HMGL domain-like"/>
    <property type="match status" value="1"/>
</dbReference>
<proteinExistence type="predicted"/>
<reference evidence="3 4" key="1">
    <citation type="submission" date="2023-12" db="EMBL/GenBank/DDBJ databases">
        <title>Blastococcus brunescens sp. nov., an actonobacterium isolated from sandstone collected in sahara desert.</title>
        <authorList>
            <person name="Gtari M."/>
            <person name="Ghodhbane F."/>
        </authorList>
    </citation>
    <scope>NUCLEOTIDE SEQUENCE [LARGE SCALE GENOMIC DNA]</scope>
    <source>
        <strain evidence="3 4">BMG 8361</strain>
    </source>
</reference>
<name>A0ABZ1B7X7_9ACTN</name>
<evidence type="ECO:0000256" key="1">
    <source>
        <dbReference type="SAM" id="MobiDB-lite"/>
    </source>
</evidence>